<dbReference type="Proteomes" id="UP000076079">
    <property type="component" value="Chromosome"/>
</dbReference>
<dbReference type="InterPro" id="IPR032812">
    <property type="entry name" value="SbsA_Ig"/>
</dbReference>
<feature type="compositionally biased region" description="Low complexity" evidence="2">
    <location>
        <begin position="255"/>
        <end position="264"/>
    </location>
</feature>
<feature type="domain" description="SbsA Ig-like" evidence="4">
    <location>
        <begin position="269"/>
        <end position="378"/>
    </location>
</feature>
<dbReference type="RefSeq" id="WP_110171505.1">
    <property type="nucleotide sequence ID" value="NZ_CP015136.1"/>
</dbReference>
<dbReference type="STRING" id="1855912.LuPra_03013"/>
<feature type="region of interest" description="Disordered" evidence="2">
    <location>
        <begin position="254"/>
        <end position="276"/>
    </location>
</feature>
<evidence type="ECO:0000313" key="5">
    <source>
        <dbReference type="EMBL" id="AMY09787.1"/>
    </source>
</evidence>
<evidence type="ECO:0000256" key="3">
    <source>
        <dbReference type="SAM" id="SignalP"/>
    </source>
</evidence>
<dbReference type="EMBL" id="CP015136">
    <property type="protein sequence ID" value="AMY09787.1"/>
    <property type="molecule type" value="Genomic_DNA"/>
</dbReference>
<accession>A0A143PMF7</accession>
<reference evidence="6" key="2">
    <citation type="submission" date="2016-04" db="EMBL/GenBank/DDBJ databases">
        <title>First Complete Genome Sequence of a Subdivision 6 Acidobacterium.</title>
        <authorList>
            <person name="Huang S."/>
            <person name="Vieira S."/>
            <person name="Bunk B."/>
            <person name="Riedel T."/>
            <person name="Sproeer C."/>
            <person name="Overmann J."/>
        </authorList>
    </citation>
    <scope>NUCLEOTIDE SEQUENCE [LARGE SCALE GENOMIC DNA]</scope>
    <source>
        <strain evidence="6">DSM 100886 HEG_-6_39</strain>
    </source>
</reference>
<keyword evidence="6" id="KW-1185">Reference proteome</keyword>
<name>A0A143PMF7_LUTPR</name>
<evidence type="ECO:0000313" key="6">
    <source>
        <dbReference type="Proteomes" id="UP000076079"/>
    </source>
</evidence>
<evidence type="ECO:0000256" key="2">
    <source>
        <dbReference type="SAM" id="MobiDB-lite"/>
    </source>
</evidence>
<gene>
    <name evidence="5" type="ORF">LuPra_03013</name>
</gene>
<keyword evidence="1 3" id="KW-0732">Signal</keyword>
<protein>
    <recommendedName>
        <fullName evidence="4">SbsA Ig-like domain-containing protein</fullName>
    </recommendedName>
</protein>
<organism evidence="5 6">
    <name type="scientific">Luteitalea pratensis</name>
    <dbReference type="NCBI Taxonomy" id="1855912"/>
    <lineage>
        <taxon>Bacteria</taxon>
        <taxon>Pseudomonadati</taxon>
        <taxon>Acidobacteriota</taxon>
        <taxon>Vicinamibacteria</taxon>
        <taxon>Vicinamibacterales</taxon>
        <taxon>Vicinamibacteraceae</taxon>
        <taxon>Luteitalea</taxon>
    </lineage>
</organism>
<evidence type="ECO:0000256" key="1">
    <source>
        <dbReference type="ARBA" id="ARBA00022729"/>
    </source>
</evidence>
<feature type="signal peptide" evidence="3">
    <location>
        <begin position="1"/>
        <end position="20"/>
    </location>
</feature>
<proteinExistence type="predicted"/>
<dbReference type="AlphaFoldDB" id="A0A143PMF7"/>
<dbReference type="Pfam" id="PF13205">
    <property type="entry name" value="Big_5"/>
    <property type="match status" value="1"/>
</dbReference>
<feature type="chain" id="PRO_5007511662" description="SbsA Ig-like domain-containing protein" evidence="3">
    <location>
        <begin position="21"/>
        <end position="381"/>
    </location>
</feature>
<sequence length="381" mass="41005" precursor="true">MLVRSLILLVLALLSGVSPASSQIRAEGASGRKATTLGALTAYAGFYHLQAVRVRAKLVTDQVGTALLSGETRLLAVGDAATAQVTGDVEVAGTFIDVGRLTHDDQRVSTYGLAALSQKVLQREWPAQGELLVIVVNEVRKAEPFTAPSVRGLALDPLRFDGQSVTVSGRFRGRNLFGDQPASPARSKFDFVIQLADASLWVVGRRPKGQGFDLNVDARVDTGRWLEVQGDVHTSKGLVWIEAIAIRTTQPVSDTTPVETTEVAPPAPPPQVIFSTPTAGEVDVTADARVRLQFSRDMTPQSFKGNVMAAYDAREAAERGIPPASTPPFVANYDQGRRTLELKFSAPFERFRTVIIRLAPGITAFDSQPLAPFELRFTVGG</sequence>
<reference evidence="5 6" key="1">
    <citation type="journal article" date="2016" name="Genome Announc.">
        <title>First Complete Genome Sequence of a Subdivision 6 Acidobacterium Strain.</title>
        <authorList>
            <person name="Huang S."/>
            <person name="Vieira S."/>
            <person name="Bunk B."/>
            <person name="Riedel T."/>
            <person name="Sproer C."/>
            <person name="Overmann J."/>
        </authorList>
    </citation>
    <scope>NUCLEOTIDE SEQUENCE [LARGE SCALE GENOMIC DNA]</scope>
    <source>
        <strain evidence="6">DSM 100886 HEG_-6_39</strain>
    </source>
</reference>
<evidence type="ECO:0000259" key="4">
    <source>
        <dbReference type="Pfam" id="PF13205"/>
    </source>
</evidence>
<dbReference type="KEGG" id="abac:LuPra_03013"/>